<dbReference type="Proteomes" id="UP001056120">
    <property type="component" value="Linkage Group LG10"/>
</dbReference>
<reference evidence="1 2" key="2">
    <citation type="journal article" date="2022" name="Mol. Ecol. Resour.">
        <title>The genomes of chicory, endive, great burdock and yacon provide insights into Asteraceae paleo-polyploidization history and plant inulin production.</title>
        <authorList>
            <person name="Fan W."/>
            <person name="Wang S."/>
            <person name="Wang H."/>
            <person name="Wang A."/>
            <person name="Jiang F."/>
            <person name="Liu H."/>
            <person name="Zhao H."/>
            <person name="Xu D."/>
            <person name="Zhang Y."/>
        </authorList>
    </citation>
    <scope>NUCLEOTIDE SEQUENCE [LARGE SCALE GENOMIC DNA]</scope>
    <source>
        <strain evidence="2">cv. Yunnan</strain>
        <tissue evidence="1">Leaves</tissue>
    </source>
</reference>
<evidence type="ECO:0000313" key="2">
    <source>
        <dbReference type="Proteomes" id="UP001056120"/>
    </source>
</evidence>
<sequence>MIQSTLGFPIEGSALNAEVIVENAKIANFNRENALHSPEKGRLSYMPEIVEKVALESGEGEECEAKENVDSAIERMHPRTWRTESNSKIEQTKVEEAAIARGLLVQFHLHHILKTCRFPERGFDVKFIAPPKCCILLWYSPCRARWINNCTHPDLTGDLGLSNVKQHTMVSGGVCGTLPWMAPELLSGKVTW</sequence>
<dbReference type="EMBL" id="CM042027">
    <property type="protein sequence ID" value="KAI3801653.1"/>
    <property type="molecule type" value="Genomic_DNA"/>
</dbReference>
<evidence type="ECO:0000313" key="1">
    <source>
        <dbReference type="EMBL" id="KAI3801653.1"/>
    </source>
</evidence>
<organism evidence="1 2">
    <name type="scientific">Smallanthus sonchifolius</name>
    <dbReference type="NCBI Taxonomy" id="185202"/>
    <lineage>
        <taxon>Eukaryota</taxon>
        <taxon>Viridiplantae</taxon>
        <taxon>Streptophyta</taxon>
        <taxon>Embryophyta</taxon>
        <taxon>Tracheophyta</taxon>
        <taxon>Spermatophyta</taxon>
        <taxon>Magnoliopsida</taxon>
        <taxon>eudicotyledons</taxon>
        <taxon>Gunneridae</taxon>
        <taxon>Pentapetalae</taxon>
        <taxon>asterids</taxon>
        <taxon>campanulids</taxon>
        <taxon>Asterales</taxon>
        <taxon>Asteraceae</taxon>
        <taxon>Asteroideae</taxon>
        <taxon>Heliantheae alliance</taxon>
        <taxon>Millerieae</taxon>
        <taxon>Smallanthus</taxon>
    </lineage>
</organism>
<reference evidence="2" key="1">
    <citation type="journal article" date="2022" name="Mol. Ecol. Resour.">
        <title>The genomes of chicory, endive, great burdock and yacon provide insights into Asteraceae palaeo-polyploidization history and plant inulin production.</title>
        <authorList>
            <person name="Fan W."/>
            <person name="Wang S."/>
            <person name="Wang H."/>
            <person name="Wang A."/>
            <person name="Jiang F."/>
            <person name="Liu H."/>
            <person name="Zhao H."/>
            <person name="Xu D."/>
            <person name="Zhang Y."/>
        </authorList>
    </citation>
    <scope>NUCLEOTIDE SEQUENCE [LARGE SCALE GENOMIC DNA]</scope>
    <source>
        <strain evidence="2">cv. Yunnan</strain>
    </source>
</reference>
<proteinExistence type="predicted"/>
<comment type="caution">
    <text evidence="1">The sequence shown here is derived from an EMBL/GenBank/DDBJ whole genome shotgun (WGS) entry which is preliminary data.</text>
</comment>
<accession>A0ACB9I0A7</accession>
<name>A0ACB9I0A7_9ASTR</name>
<gene>
    <name evidence="1" type="ORF">L1987_29763</name>
</gene>
<protein>
    <submittedName>
        <fullName evidence="1">Uncharacterized protein</fullName>
    </submittedName>
</protein>
<keyword evidence="2" id="KW-1185">Reference proteome</keyword>